<dbReference type="InterPro" id="IPR008250">
    <property type="entry name" value="ATPase_P-typ_transduc_dom_A_sf"/>
</dbReference>
<dbReference type="PRINTS" id="PR00119">
    <property type="entry name" value="CATATPASE"/>
</dbReference>
<evidence type="ECO:0000256" key="8">
    <source>
        <dbReference type="ARBA" id="ARBA00023136"/>
    </source>
</evidence>
<dbReference type="Gene3D" id="3.40.1110.10">
    <property type="entry name" value="Calcium-transporting ATPase, cytoplasmic domain N"/>
    <property type="match status" value="1"/>
</dbReference>
<name>A0AA86UJM9_9EUKA</name>
<dbReference type="InterPro" id="IPR006068">
    <property type="entry name" value="ATPase_P-typ_cation-transptr_C"/>
</dbReference>
<dbReference type="SFLD" id="SFLDS00003">
    <property type="entry name" value="Haloacid_Dehalogenase"/>
    <property type="match status" value="1"/>
</dbReference>
<reference evidence="13" key="1">
    <citation type="submission" date="2023-06" db="EMBL/GenBank/DDBJ databases">
        <authorList>
            <person name="Kurt Z."/>
        </authorList>
    </citation>
    <scope>NUCLEOTIDE SEQUENCE</scope>
</reference>
<protein>
    <submittedName>
        <fullName evidence="13">Sodium/potassium-transporting ATPase alpha chain</fullName>
    </submittedName>
    <submittedName>
        <fullName evidence="14">Sodium/potassium-transporting_ATPase alpha chain</fullName>
    </submittedName>
</protein>
<dbReference type="InterPro" id="IPR004014">
    <property type="entry name" value="ATPase_P-typ_cation-transptr_N"/>
</dbReference>
<dbReference type="GO" id="GO:0030007">
    <property type="term" value="P:intracellular potassium ion homeostasis"/>
    <property type="evidence" value="ECO:0007669"/>
    <property type="project" value="TreeGrafter"/>
</dbReference>
<evidence type="ECO:0000313" key="15">
    <source>
        <dbReference type="Proteomes" id="UP001642409"/>
    </source>
</evidence>
<feature type="transmembrane region" description="Helical" evidence="9">
    <location>
        <begin position="965"/>
        <end position="981"/>
    </location>
</feature>
<evidence type="ECO:0000256" key="9">
    <source>
        <dbReference type="SAM" id="Phobius"/>
    </source>
</evidence>
<dbReference type="PANTHER" id="PTHR43294:SF21">
    <property type="entry name" value="CATION TRANSPORTING ATPASE"/>
    <property type="match status" value="1"/>
</dbReference>
<dbReference type="SUPFAM" id="SSF81653">
    <property type="entry name" value="Calcium ATPase, transduction domain A"/>
    <property type="match status" value="1"/>
</dbReference>
<organism evidence="13">
    <name type="scientific">Hexamita inflata</name>
    <dbReference type="NCBI Taxonomy" id="28002"/>
    <lineage>
        <taxon>Eukaryota</taxon>
        <taxon>Metamonada</taxon>
        <taxon>Diplomonadida</taxon>
        <taxon>Hexamitidae</taxon>
        <taxon>Hexamitinae</taxon>
        <taxon>Hexamita</taxon>
    </lineage>
</organism>
<dbReference type="Pfam" id="PF00690">
    <property type="entry name" value="Cation_ATPase_N"/>
    <property type="match status" value="1"/>
</dbReference>
<feature type="transmembrane region" description="Helical" evidence="9">
    <location>
        <begin position="93"/>
        <end position="112"/>
    </location>
</feature>
<dbReference type="InterPro" id="IPR023299">
    <property type="entry name" value="ATPase_P-typ_cyto_dom_N"/>
</dbReference>
<dbReference type="Gene3D" id="2.70.150.10">
    <property type="entry name" value="Calcium-transporting ATPase, cytoplasmic transduction domain A"/>
    <property type="match status" value="1"/>
</dbReference>
<dbReference type="Gene3D" id="1.20.1110.10">
    <property type="entry name" value="Calcium-transporting ATPase, transmembrane domain"/>
    <property type="match status" value="1"/>
</dbReference>
<sequence length="1004" mass="111725">MQALIDPHLQEIESLMISVNSSMNGLTEEQRDLNQLQSGQNLLSNKKSHGNFYYFMISQLELFSGILWVAIIICVVIYIIGVVNKISGQAYNIYLAVALLSLNILSGSLQAIQHSKSEKTIKSFHELIPSRCLILQNGLEVEVDVQTLTLGDIVVLKSGDKCPADIRVLHSNQLKIDLSAFTGEAEPVDRDLVDENPIILNNNAMCFASCPICGGLGIGVVVAIGNSTQIGLYKQRLDEHKPVPTPLQTEIHRLVVFITVASVLIGVIFFGFSMGFGITAIQSFIFSVGIIVANVPEGLSLAITVALQLAAKKLKILNVLVKSLNDVETLGSVSVICTDKTGTITQNVMTVQSIFDCSKIIYLELDVQAPNEILKIITLNSSAQFENQEQREGKIFGDASETAFLRFVSSIDGVDKNTYKLEKEIPFSSEYKFQAMYHTRDSEQYLSVKGAAECVLTYCKQYQINDEVFAIDEEFGDKFLTAYQEEANKGNRIIGLAYNKITVEEFAIQDVIDQKYDLIFAGFITLADPPKLGVAEAVQLCKQAHIQITMVTGDHYLTGIAIAKQVGILSQDVDLFINPIEDNNEIVVPVNSPVQNQAKKCFKFDSPQTRLQNRLRTVKNQFIPDNPALGAAMTGAYLRNISDYQLLNFLNTYKQIVFARFTPDQKLGIVKAYQSLANIVAVSGDGLNDSSALKQADVGVAMASGSEIARDAANIILLDNSFASIVEGVKQGRLIYENLKKSMSYAITTTIPELVPFLLFIIMGFPNALNSIVIVLIDLATSIWPAFALSYEKPEQDLMIKHPRHRKDKMFSKQLCWASYGKIGIFQALCLITTFMIVISKEYTKYTNLALPLNIFVNLKHTPFITSLEAQLTNIISYPNKKVTTPALLAAYIMTVGYSASFVSIVLTQISHAIICRTRINSVFQQGLFTNWRLVITFAVMIIVACIIVYVPFLQPILQTNALQFEYWMYNIPMCAYMVFSDEMRKLTLRRAQKDGIIHRLLYW</sequence>
<feature type="transmembrane region" description="Helical" evidence="9">
    <location>
        <begin position="254"/>
        <end position="278"/>
    </location>
</feature>
<dbReference type="InterPro" id="IPR044492">
    <property type="entry name" value="P_typ_ATPase_HD_dom"/>
</dbReference>
<feature type="domain" description="P-type ATPase A" evidence="10">
    <location>
        <begin position="126"/>
        <end position="232"/>
    </location>
</feature>
<feature type="domain" description="Cation-transporting P-type ATPase N-terminal" evidence="12">
    <location>
        <begin position="8"/>
        <end position="74"/>
    </location>
</feature>
<dbReference type="InterPro" id="IPR001757">
    <property type="entry name" value="P_typ_ATPase"/>
</dbReference>
<dbReference type="SUPFAM" id="SSF81660">
    <property type="entry name" value="Metal cation-transporting ATPase, ATP-binding domain N"/>
    <property type="match status" value="1"/>
</dbReference>
<feature type="transmembrane region" description="Helical" evidence="9">
    <location>
        <begin position="815"/>
        <end position="839"/>
    </location>
</feature>
<dbReference type="Pfam" id="PF08282">
    <property type="entry name" value="Hydrolase_3"/>
    <property type="match status" value="1"/>
</dbReference>
<evidence type="ECO:0000256" key="4">
    <source>
        <dbReference type="ARBA" id="ARBA00022741"/>
    </source>
</evidence>
<dbReference type="SUPFAM" id="SSF81665">
    <property type="entry name" value="Calcium ATPase, transmembrane domain M"/>
    <property type="match status" value="1"/>
</dbReference>
<dbReference type="InterPro" id="IPR023298">
    <property type="entry name" value="ATPase_P-typ_TM_dom_sf"/>
</dbReference>
<dbReference type="GO" id="GO:0005391">
    <property type="term" value="F:P-type sodium:potassium-exchanging transporter activity"/>
    <property type="evidence" value="ECO:0007669"/>
    <property type="project" value="TreeGrafter"/>
</dbReference>
<keyword evidence="2" id="KW-1003">Cell membrane</keyword>
<gene>
    <name evidence="14" type="ORF">HINF_LOCUS41450</name>
    <name evidence="13" type="ORF">HINF_LOCUS45989</name>
</gene>
<dbReference type="GO" id="GO:0006883">
    <property type="term" value="P:intracellular sodium ion homeostasis"/>
    <property type="evidence" value="ECO:0007669"/>
    <property type="project" value="TreeGrafter"/>
</dbReference>
<evidence type="ECO:0000256" key="2">
    <source>
        <dbReference type="ARBA" id="ARBA00022475"/>
    </source>
</evidence>
<dbReference type="GO" id="GO:0016887">
    <property type="term" value="F:ATP hydrolysis activity"/>
    <property type="evidence" value="ECO:0007669"/>
    <property type="project" value="InterPro"/>
</dbReference>
<comment type="subcellular location">
    <subcellularLocation>
        <location evidence="1">Cell membrane</location>
        <topology evidence="1">Multi-pass membrane protein</topology>
    </subcellularLocation>
</comment>
<dbReference type="PRINTS" id="PR00121">
    <property type="entry name" value="NAKATPASE"/>
</dbReference>
<feature type="transmembrane region" description="Helical" evidence="9">
    <location>
        <begin position="743"/>
        <end position="765"/>
    </location>
</feature>
<dbReference type="FunFam" id="1.20.1110.10:FF:000095">
    <property type="entry name" value="Sodium/potassium-transporting ATPase subunit alpha-1"/>
    <property type="match status" value="1"/>
</dbReference>
<dbReference type="GO" id="GO:0005886">
    <property type="term" value="C:plasma membrane"/>
    <property type="evidence" value="ECO:0007669"/>
    <property type="project" value="UniProtKB-SubCell"/>
</dbReference>
<feature type="transmembrane region" description="Helical" evidence="9">
    <location>
        <begin position="771"/>
        <end position="791"/>
    </location>
</feature>
<dbReference type="PROSITE" id="PS00154">
    <property type="entry name" value="ATPASE_E1_E2"/>
    <property type="match status" value="1"/>
</dbReference>
<dbReference type="SUPFAM" id="SSF56784">
    <property type="entry name" value="HAD-like"/>
    <property type="match status" value="1"/>
</dbReference>
<keyword evidence="3 9" id="KW-0812">Transmembrane</keyword>
<feature type="transmembrane region" description="Helical" evidence="9">
    <location>
        <begin position="889"/>
        <end position="910"/>
    </location>
</feature>
<keyword evidence="5" id="KW-0067">ATP-binding</keyword>
<dbReference type="Proteomes" id="UP001642409">
    <property type="component" value="Unassembled WGS sequence"/>
</dbReference>
<dbReference type="EMBL" id="CATOUU010000905">
    <property type="protein sequence ID" value="CAI9958344.1"/>
    <property type="molecule type" value="Genomic_DNA"/>
</dbReference>
<keyword evidence="6" id="KW-1278">Translocase</keyword>
<dbReference type="InterPro" id="IPR036412">
    <property type="entry name" value="HAD-like_sf"/>
</dbReference>
<dbReference type="Gene3D" id="3.40.50.1000">
    <property type="entry name" value="HAD superfamily/HAD-like"/>
    <property type="match status" value="1"/>
</dbReference>
<dbReference type="GO" id="GO:0036376">
    <property type="term" value="P:sodium ion export across plasma membrane"/>
    <property type="evidence" value="ECO:0007669"/>
    <property type="project" value="TreeGrafter"/>
</dbReference>
<dbReference type="AlphaFoldDB" id="A0AA86UJM9"/>
<evidence type="ECO:0000259" key="10">
    <source>
        <dbReference type="Pfam" id="PF00122"/>
    </source>
</evidence>
<dbReference type="GO" id="GO:1990573">
    <property type="term" value="P:potassium ion import across plasma membrane"/>
    <property type="evidence" value="ECO:0007669"/>
    <property type="project" value="TreeGrafter"/>
</dbReference>
<keyword evidence="7 9" id="KW-1133">Transmembrane helix</keyword>
<evidence type="ECO:0000256" key="6">
    <source>
        <dbReference type="ARBA" id="ARBA00022967"/>
    </source>
</evidence>
<evidence type="ECO:0000256" key="1">
    <source>
        <dbReference type="ARBA" id="ARBA00004651"/>
    </source>
</evidence>
<evidence type="ECO:0000259" key="12">
    <source>
        <dbReference type="Pfam" id="PF00690"/>
    </source>
</evidence>
<dbReference type="SFLD" id="SFLDF00027">
    <property type="entry name" value="p-type_atpase"/>
    <property type="match status" value="1"/>
</dbReference>
<evidence type="ECO:0000313" key="14">
    <source>
        <dbReference type="EMBL" id="CAL6045863.1"/>
    </source>
</evidence>
<evidence type="ECO:0000256" key="7">
    <source>
        <dbReference type="ARBA" id="ARBA00022989"/>
    </source>
</evidence>
<evidence type="ECO:0000313" key="13">
    <source>
        <dbReference type="EMBL" id="CAI9958344.1"/>
    </source>
</evidence>
<keyword evidence="4" id="KW-0547">Nucleotide-binding</keyword>
<dbReference type="InterPro" id="IPR023214">
    <property type="entry name" value="HAD_sf"/>
</dbReference>
<dbReference type="Pfam" id="PF13246">
    <property type="entry name" value="Cation_ATPase"/>
    <property type="match status" value="1"/>
</dbReference>
<evidence type="ECO:0000256" key="5">
    <source>
        <dbReference type="ARBA" id="ARBA00022840"/>
    </source>
</evidence>
<feature type="domain" description="Cation-transporting P-type ATPase C-terminal" evidence="11">
    <location>
        <begin position="766"/>
        <end position="987"/>
    </location>
</feature>
<dbReference type="NCBIfam" id="TIGR01494">
    <property type="entry name" value="ATPase_P-type"/>
    <property type="match status" value="2"/>
</dbReference>
<dbReference type="SFLD" id="SFLDG00002">
    <property type="entry name" value="C1.7:_P-type_atpase_like"/>
    <property type="match status" value="1"/>
</dbReference>
<dbReference type="Pfam" id="PF00689">
    <property type="entry name" value="Cation_ATPase_C"/>
    <property type="match status" value="1"/>
</dbReference>
<keyword evidence="8 9" id="KW-0472">Membrane</keyword>
<dbReference type="GO" id="GO:1902600">
    <property type="term" value="P:proton transmembrane transport"/>
    <property type="evidence" value="ECO:0007669"/>
    <property type="project" value="TreeGrafter"/>
</dbReference>
<feature type="transmembrane region" description="Helical" evidence="9">
    <location>
        <begin position="52"/>
        <end position="81"/>
    </location>
</feature>
<dbReference type="GO" id="GO:0005524">
    <property type="term" value="F:ATP binding"/>
    <property type="evidence" value="ECO:0007669"/>
    <property type="project" value="UniProtKB-KW"/>
</dbReference>
<dbReference type="EMBL" id="CAXDID020000166">
    <property type="protein sequence ID" value="CAL6045863.1"/>
    <property type="molecule type" value="Genomic_DNA"/>
</dbReference>
<dbReference type="InterPro" id="IPR059000">
    <property type="entry name" value="ATPase_P-type_domA"/>
</dbReference>
<keyword evidence="15" id="KW-1185">Reference proteome</keyword>
<feature type="transmembrane region" description="Helical" evidence="9">
    <location>
        <begin position="284"/>
        <end position="307"/>
    </location>
</feature>
<reference evidence="14 15" key="2">
    <citation type="submission" date="2024-07" db="EMBL/GenBank/DDBJ databases">
        <authorList>
            <person name="Akdeniz Z."/>
        </authorList>
    </citation>
    <scope>NUCLEOTIDE SEQUENCE [LARGE SCALE GENOMIC DNA]</scope>
</reference>
<dbReference type="InterPro" id="IPR050510">
    <property type="entry name" value="Cation_transp_ATPase_P-type"/>
</dbReference>
<dbReference type="PANTHER" id="PTHR43294">
    <property type="entry name" value="SODIUM/POTASSIUM-TRANSPORTING ATPASE SUBUNIT ALPHA"/>
    <property type="match status" value="1"/>
</dbReference>
<accession>A0AA86UJM9</accession>
<proteinExistence type="predicted"/>
<dbReference type="InterPro" id="IPR018303">
    <property type="entry name" value="ATPase_P-typ_P_site"/>
</dbReference>
<comment type="caution">
    <text evidence="13">The sequence shown here is derived from an EMBL/GenBank/DDBJ whole genome shotgun (WGS) entry which is preliminary data.</text>
</comment>
<evidence type="ECO:0000259" key="11">
    <source>
        <dbReference type="Pfam" id="PF00689"/>
    </source>
</evidence>
<feature type="transmembrane region" description="Helical" evidence="9">
    <location>
        <begin position="931"/>
        <end position="953"/>
    </location>
</feature>
<dbReference type="Pfam" id="PF00122">
    <property type="entry name" value="E1-E2_ATPase"/>
    <property type="match status" value="1"/>
</dbReference>
<evidence type="ECO:0000256" key="3">
    <source>
        <dbReference type="ARBA" id="ARBA00022692"/>
    </source>
</evidence>